<dbReference type="RefSeq" id="XP_017561774.1">
    <property type="nucleotide sequence ID" value="XM_017706285.2"/>
</dbReference>
<dbReference type="Gene3D" id="3.80.10.10">
    <property type="entry name" value="Ribonuclease Inhibitor"/>
    <property type="match status" value="1"/>
</dbReference>
<evidence type="ECO:0000259" key="7">
    <source>
        <dbReference type="SMART" id="SM00082"/>
    </source>
</evidence>
<evidence type="ECO:0000256" key="6">
    <source>
        <dbReference type="SAM" id="SignalP"/>
    </source>
</evidence>
<protein>
    <recommendedName>
        <fullName evidence="7">LRRCT domain-containing protein</fullName>
    </recommendedName>
</protein>
<reference evidence="8 9" key="1">
    <citation type="submission" date="2020-10" db="EMBL/GenBank/DDBJ databases">
        <title>Pygocentrus nattereri (red-bellied piranha) genome, fPygNat1, primary haplotype.</title>
        <authorList>
            <person name="Myers G."/>
            <person name="Meyer A."/>
            <person name="Karagic N."/>
            <person name="Pippel M."/>
            <person name="Winkler S."/>
            <person name="Tracey A."/>
            <person name="Wood J."/>
            <person name="Formenti G."/>
            <person name="Howe K."/>
            <person name="Fedrigo O."/>
            <person name="Jarvis E.D."/>
        </authorList>
    </citation>
    <scope>NUCLEOTIDE SEQUENCE [LARGE SCALE GENOMIC DNA]</scope>
</reference>
<keyword evidence="1" id="KW-0433">Leucine-rich repeat</keyword>
<dbReference type="Pfam" id="PF13855">
    <property type="entry name" value="LRR_8"/>
    <property type="match status" value="1"/>
</dbReference>
<keyword evidence="3" id="KW-0677">Repeat</keyword>
<keyword evidence="5" id="KW-0472">Membrane</keyword>
<evidence type="ECO:0000256" key="4">
    <source>
        <dbReference type="SAM" id="MobiDB-lite"/>
    </source>
</evidence>
<dbReference type="Proteomes" id="UP001501920">
    <property type="component" value="Chromosome 17"/>
</dbReference>
<name>A0AAR2LAM5_PYGNA</name>
<keyword evidence="2 6" id="KW-0732">Signal</keyword>
<dbReference type="GO" id="GO:0005886">
    <property type="term" value="C:plasma membrane"/>
    <property type="evidence" value="ECO:0007669"/>
    <property type="project" value="TreeGrafter"/>
</dbReference>
<dbReference type="PANTHER" id="PTHR24369:SF213">
    <property type="entry name" value="INSULIN LIKE GROWTH FACTOR BINDING PROTEIN ACID LABILE SUBUNIT"/>
    <property type="match status" value="1"/>
</dbReference>
<accession>A0AAR2LAM5</accession>
<dbReference type="PANTHER" id="PTHR24369">
    <property type="entry name" value="ANTIGEN BSP, PUTATIVE-RELATED"/>
    <property type="match status" value="1"/>
</dbReference>
<reference evidence="8" key="2">
    <citation type="submission" date="2025-08" db="UniProtKB">
        <authorList>
            <consortium name="Ensembl"/>
        </authorList>
    </citation>
    <scope>IDENTIFICATION</scope>
</reference>
<dbReference type="InterPro" id="IPR001611">
    <property type="entry name" value="Leu-rich_rpt"/>
</dbReference>
<evidence type="ECO:0000256" key="3">
    <source>
        <dbReference type="ARBA" id="ARBA00022737"/>
    </source>
</evidence>
<dbReference type="AlphaFoldDB" id="A0AAR2LAM5"/>
<dbReference type="InterPro" id="IPR050541">
    <property type="entry name" value="LRR_TM_domain-containing"/>
</dbReference>
<organism evidence="8 9">
    <name type="scientific">Pygocentrus nattereri</name>
    <name type="common">Red-bellied piranha</name>
    <dbReference type="NCBI Taxonomy" id="42514"/>
    <lineage>
        <taxon>Eukaryota</taxon>
        <taxon>Metazoa</taxon>
        <taxon>Chordata</taxon>
        <taxon>Craniata</taxon>
        <taxon>Vertebrata</taxon>
        <taxon>Euteleostomi</taxon>
        <taxon>Actinopterygii</taxon>
        <taxon>Neopterygii</taxon>
        <taxon>Teleostei</taxon>
        <taxon>Ostariophysi</taxon>
        <taxon>Characiformes</taxon>
        <taxon>Characoidei</taxon>
        <taxon>Pygocentrus</taxon>
    </lineage>
</organism>
<evidence type="ECO:0000256" key="2">
    <source>
        <dbReference type="ARBA" id="ARBA00022729"/>
    </source>
</evidence>
<proteinExistence type="predicted"/>
<dbReference type="Ensembl" id="ENSPNAT00000063756.1">
    <property type="protein sequence ID" value="ENSPNAP00000071707.1"/>
    <property type="gene ID" value="ENSPNAG00000034782.1"/>
</dbReference>
<dbReference type="SMART" id="SM00082">
    <property type="entry name" value="LRRCT"/>
    <property type="match status" value="1"/>
</dbReference>
<sequence>MRENRTQRKRIFSLCGIVFILYLASGSEGQSQKCECPAAMVLQQLPTNLPNDTCCLNFSGSSLNNLSWTAFSSLAKLEILDLSFCNLTHVYETAVGFKLSTLRELYLSQNQLKSVPGTFLAKAYNLEVLDLRDNLMEHLPADFLQSSNGLRVLLLDGNHLQFLPSTVLKPSLQQMDLEGNPWNCTCSLVEELQKVRNGNSTSLEDIVGNLTCASPPRLAGKTLWSVQAKDICPPARASLSALFILLPLFLLLVLLLCWCCGKTGKKKEAQTSRSCKKDAHLNRNGRWAQEKPAFREKAGAGESTKDAMLKNQLMLRPSSALLGSTRDIYEEVEVKLGSVDSLGPPPSASSAEGIVSKVENEEKEEEGNKQDLETVSVTEVMKDSADREKAYMAQSTKYYSLVPGLELEDSDHGEYESVDLS</sequence>
<evidence type="ECO:0000313" key="8">
    <source>
        <dbReference type="Ensembl" id="ENSPNAP00000071707.1"/>
    </source>
</evidence>
<dbReference type="RefSeq" id="XP_017561775.1">
    <property type="nucleotide sequence ID" value="XM_017706286.2"/>
</dbReference>
<feature type="domain" description="LRRCT" evidence="7">
    <location>
        <begin position="180"/>
        <end position="233"/>
    </location>
</feature>
<dbReference type="InterPro" id="IPR032675">
    <property type="entry name" value="LRR_dom_sf"/>
</dbReference>
<feature type="signal peptide" evidence="6">
    <location>
        <begin position="1"/>
        <end position="29"/>
    </location>
</feature>
<dbReference type="SMART" id="SM00369">
    <property type="entry name" value="LRR_TYP"/>
    <property type="match status" value="4"/>
</dbReference>
<keyword evidence="9" id="KW-1185">Reference proteome</keyword>
<dbReference type="PROSITE" id="PS51450">
    <property type="entry name" value="LRR"/>
    <property type="match status" value="1"/>
</dbReference>
<feature type="transmembrane region" description="Helical" evidence="5">
    <location>
        <begin position="239"/>
        <end position="260"/>
    </location>
</feature>
<dbReference type="InterPro" id="IPR003591">
    <property type="entry name" value="Leu-rich_rpt_typical-subtyp"/>
</dbReference>
<dbReference type="GeneID" id="108432461"/>
<dbReference type="SUPFAM" id="SSF52058">
    <property type="entry name" value="L domain-like"/>
    <property type="match status" value="1"/>
</dbReference>
<dbReference type="InterPro" id="IPR000483">
    <property type="entry name" value="Cys-rich_flank_reg_C"/>
</dbReference>
<evidence type="ECO:0000256" key="1">
    <source>
        <dbReference type="ARBA" id="ARBA00022614"/>
    </source>
</evidence>
<evidence type="ECO:0000256" key="5">
    <source>
        <dbReference type="SAM" id="Phobius"/>
    </source>
</evidence>
<keyword evidence="5" id="KW-1133">Transmembrane helix</keyword>
<keyword evidence="5" id="KW-0812">Transmembrane</keyword>
<reference evidence="8" key="3">
    <citation type="submission" date="2025-09" db="UniProtKB">
        <authorList>
            <consortium name="Ensembl"/>
        </authorList>
    </citation>
    <scope>IDENTIFICATION</scope>
</reference>
<feature type="region of interest" description="Disordered" evidence="4">
    <location>
        <begin position="339"/>
        <end position="372"/>
    </location>
</feature>
<dbReference type="GeneTree" id="ENSGT00940000164586"/>
<feature type="chain" id="PRO_5044006340" description="LRRCT domain-containing protein" evidence="6">
    <location>
        <begin position="30"/>
        <end position="421"/>
    </location>
</feature>
<evidence type="ECO:0000313" key="9">
    <source>
        <dbReference type="Proteomes" id="UP001501920"/>
    </source>
</evidence>